<protein>
    <submittedName>
        <fullName evidence="3">Hypothetical_protein</fullName>
    </submittedName>
</protein>
<dbReference type="EMBL" id="CAXDID020000382">
    <property type="protein sequence ID" value="CAL6084932.1"/>
    <property type="molecule type" value="Genomic_DNA"/>
</dbReference>
<dbReference type="AlphaFoldDB" id="A0AA86TZ56"/>
<evidence type="ECO:0000313" key="5">
    <source>
        <dbReference type="Proteomes" id="UP001642409"/>
    </source>
</evidence>
<evidence type="ECO:0000313" key="1">
    <source>
        <dbReference type="EMBL" id="CAI9934044.1"/>
    </source>
</evidence>
<dbReference type="EMBL" id="CATOUU010000613">
    <property type="protein sequence ID" value="CAI9935463.1"/>
    <property type="molecule type" value="Genomic_DNA"/>
</dbReference>
<reference evidence="1" key="1">
    <citation type="submission" date="2023-06" db="EMBL/GenBank/DDBJ databases">
        <authorList>
            <person name="Kurt Z."/>
        </authorList>
    </citation>
    <scope>NUCLEOTIDE SEQUENCE</scope>
</reference>
<evidence type="ECO:0000313" key="3">
    <source>
        <dbReference type="EMBL" id="CAL6069958.1"/>
    </source>
</evidence>
<dbReference type="Proteomes" id="UP001642409">
    <property type="component" value="Unassembled WGS sequence"/>
</dbReference>
<proteinExistence type="predicted"/>
<gene>
    <name evidence="1" type="ORF">HINF_LOCUS21689</name>
    <name evidence="2" type="ORF">HINF_LOCUS23108</name>
    <name evidence="3" type="ORF">HINF_LOCUS54225</name>
    <name evidence="4" type="ORF">HINF_LOCUS62442</name>
</gene>
<reference evidence="3 5" key="2">
    <citation type="submission" date="2024-07" db="EMBL/GenBank/DDBJ databases">
        <authorList>
            <person name="Akdeniz Z."/>
        </authorList>
    </citation>
    <scope>NUCLEOTIDE SEQUENCE [LARGE SCALE GENOMIC DNA]</scope>
</reference>
<dbReference type="EMBL" id="CATOUU010000557">
    <property type="protein sequence ID" value="CAI9934044.1"/>
    <property type="molecule type" value="Genomic_DNA"/>
</dbReference>
<dbReference type="EMBL" id="CAXDID020000281">
    <property type="protein sequence ID" value="CAL6069958.1"/>
    <property type="molecule type" value="Genomic_DNA"/>
</dbReference>
<organism evidence="1">
    <name type="scientific">Hexamita inflata</name>
    <dbReference type="NCBI Taxonomy" id="28002"/>
    <lineage>
        <taxon>Eukaryota</taxon>
        <taxon>Metamonada</taxon>
        <taxon>Diplomonadida</taxon>
        <taxon>Hexamitidae</taxon>
        <taxon>Hexamitinae</taxon>
        <taxon>Hexamita</taxon>
    </lineage>
</organism>
<keyword evidence="5" id="KW-1185">Reference proteome</keyword>
<evidence type="ECO:0000313" key="4">
    <source>
        <dbReference type="EMBL" id="CAL6084932.1"/>
    </source>
</evidence>
<evidence type="ECO:0000313" key="2">
    <source>
        <dbReference type="EMBL" id="CAI9935463.1"/>
    </source>
</evidence>
<sequence length="178" mass="20774">MFQSKQYLIFVLGLRQKIFQHEAKIQNSQNVCDEENIIKHLWKLNQLLSAPKTLKCKSNYLDSFTHILSHSYLKFKIQFTSHACSNSVYTFKSRLNLGLSFFSFSENTYRSVNLRRRAHVYNGTRPGYFQIINASQLKAKRKTRRKKVSRVNIPGSAHLHTVRFPGGFPVADQMMKDQ</sequence>
<comment type="caution">
    <text evidence="1">The sequence shown here is derived from an EMBL/GenBank/DDBJ whole genome shotgun (WGS) entry which is preliminary data.</text>
</comment>
<name>A0AA86TZ56_9EUKA</name>
<accession>A0AA86TZ56</accession>